<feature type="transmembrane region" description="Helical" evidence="1">
    <location>
        <begin position="33"/>
        <end position="55"/>
    </location>
</feature>
<evidence type="ECO:0000313" key="3">
    <source>
        <dbReference type="Proteomes" id="UP000320390"/>
    </source>
</evidence>
<reference evidence="2 3" key="1">
    <citation type="submission" date="2019-02" db="EMBL/GenBank/DDBJ databases">
        <title>Deep-cultivation of Planctomycetes and their phenomic and genomic characterization uncovers novel biology.</title>
        <authorList>
            <person name="Wiegand S."/>
            <person name="Jogler M."/>
            <person name="Boedeker C."/>
            <person name="Pinto D."/>
            <person name="Vollmers J."/>
            <person name="Rivas-Marin E."/>
            <person name="Kohn T."/>
            <person name="Peeters S.H."/>
            <person name="Heuer A."/>
            <person name="Rast P."/>
            <person name="Oberbeckmann S."/>
            <person name="Bunk B."/>
            <person name="Jeske O."/>
            <person name="Meyerdierks A."/>
            <person name="Storesund J.E."/>
            <person name="Kallscheuer N."/>
            <person name="Luecker S."/>
            <person name="Lage O.M."/>
            <person name="Pohl T."/>
            <person name="Merkel B.J."/>
            <person name="Hornburger P."/>
            <person name="Mueller R.-W."/>
            <person name="Bruemmer F."/>
            <person name="Labrenz M."/>
            <person name="Spormann A.M."/>
            <person name="Op den Camp H."/>
            <person name="Overmann J."/>
            <person name="Amann R."/>
            <person name="Jetten M.S.M."/>
            <person name="Mascher T."/>
            <person name="Medema M.H."/>
            <person name="Devos D.P."/>
            <person name="Kaster A.-K."/>
            <person name="Ovreas L."/>
            <person name="Rohde M."/>
            <person name="Galperin M.Y."/>
            <person name="Jogler C."/>
        </authorList>
    </citation>
    <scope>NUCLEOTIDE SEQUENCE [LARGE SCALE GENOMIC DNA]</scope>
    <source>
        <strain evidence="2 3">Poly30</strain>
    </source>
</reference>
<dbReference type="EMBL" id="CP036434">
    <property type="protein sequence ID" value="QDV09638.1"/>
    <property type="molecule type" value="Genomic_DNA"/>
</dbReference>
<keyword evidence="3" id="KW-1185">Reference proteome</keyword>
<evidence type="ECO:0000256" key="1">
    <source>
        <dbReference type="SAM" id="Phobius"/>
    </source>
</evidence>
<sequence length="95" mass="10708">MGEFAAKWARRTARLADDQTVKKTGLDRFATSGLVRLSAVVGWFIISTIAFFSRYERMTPLLATMMASLIVLVASLGLSWAAFPSLRRLERRKRV</sequence>
<name>A0A518EZW6_9BACT</name>
<keyword evidence="1" id="KW-1133">Transmembrane helix</keyword>
<gene>
    <name evidence="2" type="ORF">Poly30_51960</name>
</gene>
<dbReference type="AlphaFoldDB" id="A0A518EZW6"/>
<keyword evidence="1" id="KW-0812">Transmembrane</keyword>
<protein>
    <submittedName>
        <fullName evidence="2">Uncharacterized protein</fullName>
    </submittedName>
</protein>
<organism evidence="2 3">
    <name type="scientific">Saltatorellus ferox</name>
    <dbReference type="NCBI Taxonomy" id="2528018"/>
    <lineage>
        <taxon>Bacteria</taxon>
        <taxon>Pseudomonadati</taxon>
        <taxon>Planctomycetota</taxon>
        <taxon>Planctomycetia</taxon>
        <taxon>Planctomycetia incertae sedis</taxon>
        <taxon>Saltatorellus</taxon>
    </lineage>
</organism>
<proteinExistence type="predicted"/>
<keyword evidence="1" id="KW-0472">Membrane</keyword>
<dbReference type="Proteomes" id="UP000320390">
    <property type="component" value="Chromosome"/>
</dbReference>
<feature type="transmembrane region" description="Helical" evidence="1">
    <location>
        <begin position="61"/>
        <end position="83"/>
    </location>
</feature>
<evidence type="ECO:0000313" key="2">
    <source>
        <dbReference type="EMBL" id="QDV09638.1"/>
    </source>
</evidence>
<accession>A0A518EZW6</accession>